<dbReference type="Gene3D" id="1.10.510.10">
    <property type="entry name" value="Transferase(Phosphotransferase) domain 1"/>
    <property type="match status" value="1"/>
</dbReference>
<feature type="signal peptide" evidence="1">
    <location>
        <begin position="1"/>
        <end position="22"/>
    </location>
</feature>
<name>A0AA35R3I8_GEOBA</name>
<dbReference type="Proteomes" id="UP001174909">
    <property type="component" value="Unassembled WGS sequence"/>
</dbReference>
<sequence>MGCWCCMLHSSLWNYAIWKVMSVHGHTLCNLLRFSFYSTVTVKRATVSNIQKGRYAFLSPFWDNVSDKAKDFVCHLLVVSPCQRYMATQMLQHPWLEERWEETCGQRDSELSRVLMEHLVTRSATARNAALPTLVETALDKRKSLPNMNLLRRTSFKTHKSS</sequence>
<evidence type="ECO:0000313" key="3">
    <source>
        <dbReference type="Proteomes" id="UP001174909"/>
    </source>
</evidence>
<gene>
    <name evidence="2" type="ORF">GBAR_LOCUS3488</name>
</gene>
<dbReference type="InterPro" id="IPR011009">
    <property type="entry name" value="Kinase-like_dom_sf"/>
</dbReference>
<feature type="chain" id="PRO_5041322507" evidence="1">
    <location>
        <begin position="23"/>
        <end position="162"/>
    </location>
</feature>
<keyword evidence="3" id="KW-1185">Reference proteome</keyword>
<keyword evidence="1" id="KW-0732">Signal</keyword>
<dbReference type="EMBL" id="CASHTH010000497">
    <property type="protein sequence ID" value="CAI8002782.1"/>
    <property type="molecule type" value="Genomic_DNA"/>
</dbReference>
<keyword evidence="2" id="KW-0418">Kinase</keyword>
<organism evidence="2 3">
    <name type="scientific">Geodia barretti</name>
    <name type="common">Barrett's horny sponge</name>
    <dbReference type="NCBI Taxonomy" id="519541"/>
    <lineage>
        <taxon>Eukaryota</taxon>
        <taxon>Metazoa</taxon>
        <taxon>Porifera</taxon>
        <taxon>Demospongiae</taxon>
        <taxon>Heteroscleromorpha</taxon>
        <taxon>Tetractinellida</taxon>
        <taxon>Astrophorina</taxon>
        <taxon>Geodiidae</taxon>
        <taxon>Geodia</taxon>
    </lineage>
</organism>
<keyword evidence="2" id="KW-0808">Transferase</keyword>
<proteinExistence type="predicted"/>
<dbReference type="PANTHER" id="PTHR24347">
    <property type="entry name" value="SERINE/THREONINE-PROTEIN KINASE"/>
    <property type="match status" value="1"/>
</dbReference>
<reference evidence="2" key="1">
    <citation type="submission" date="2023-03" db="EMBL/GenBank/DDBJ databases">
        <authorList>
            <person name="Steffen K."/>
            <person name="Cardenas P."/>
        </authorList>
    </citation>
    <scope>NUCLEOTIDE SEQUENCE</scope>
</reference>
<evidence type="ECO:0000313" key="2">
    <source>
        <dbReference type="EMBL" id="CAI8002782.1"/>
    </source>
</evidence>
<accession>A0AA35R3I8</accession>
<protein>
    <submittedName>
        <fullName evidence="2">Serine/threonine-protein kinase DCLK3</fullName>
    </submittedName>
</protein>
<dbReference type="GO" id="GO:0016301">
    <property type="term" value="F:kinase activity"/>
    <property type="evidence" value="ECO:0007669"/>
    <property type="project" value="UniProtKB-KW"/>
</dbReference>
<dbReference type="SUPFAM" id="SSF56112">
    <property type="entry name" value="Protein kinase-like (PK-like)"/>
    <property type="match status" value="1"/>
</dbReference>
<dbReference type="AlphaFoldDB" id="A0AA35R3I8"/>
<comment type="caution">
    <text evidence="2">The sequence shown here is derived from an EMBL/GenBank/DDBJ whole genome shotgun (WGS) entry which is preliminary data.</text>
</comment>
<evidence type="ECO:0000256" key="1">
    <source>
        <dbReference type="SAM" id="SignalP"/>
    </source>
</evidence>